<gene>
    <name evidence="10" type="ORF">WMW72_02265</name>
</gene>
<organism evidence="10 11">
    <name type="scientific">Paenibacillus filicis</name>
    <dbReference type="NCBI Taxonomy" id="669464"/>
    <lineage>
        <taxon>Bacteria</taxon>
        <taxon>Bacillati</taxon>
        <taxon>Bacillota</taxon>
        <taxon>Bacilli</taxon>
        <taxon>Bacillales</taxon>
        <taxon>Paenibacillaceae</taxon>
        <taxon>Paenibacillus</taxon>
    </lineage>
</organism>
<accession>A0ABU9DD01</accession>
<dbReference type="Proteomes" id="UP001469365">
    <property type="component" value="Unassembled WGS sequence"/>
</dbReference>
<evidence type="ECO:0000256" key="5">
    <source>
        <dbReference type="ARBA" id="ARBA00022692"/>
    </source>
</evidence>
<dbReference type="PANTHER" id="PTHR34295:SF4">
    <property type="entry name" value="BIOTIN TRANSPORTER BIOY-RELATED"/>
    <property type="match status" value="1"/>
</dbReference>
<keyword evidence="6 9" id="KW-1133">Transmembrane helix</keyword>
<evidence type="ECO:0000256" key="3">
    <source>
        <dbReference type="ARBA" id="ARBA00022448"/>
    </source>
</evidence>
<evidence type="ECO:0000256" key="6">
    <source>
        <dbReference type="ARBA" id="ARBA00022989"/>
    </source>
</evidence>
<dbReference type="RefSeq" id="WP_341413777.1">
    <property type="nucleotide sequence ID" value="NZ_JBBPCC010000001.1"/>
</dbReference>
<dbReference type="PIRSF" id="PIRSF016661">
    <property type="entry name" value="BioY"/>
    <property type="match status" value="1"/>
</dbReference>
<evidence type="ECO:0000256" key="4">
    <source>
        <dbReference type="ARBA" id="ARBA00022475"/>
    </source>
</evidence>
<proteinExistence type="inferred from homology"/>
<comment type="subcellular location">
    <subcellularLocation>
        <location evidence="1 8">Cell membrane</location>
        <topology evidence="1 8">Multi-pass membrane protein</topology>
    </subcellularLocation>
</comment>
<name>A0ABU9DD01_9BACL</name>
<evidence type="ECO:0000256" key="2">
    <source>
        <dbReference type="ARBA" id="ARBA00010692"/>
    </source>
</evidence>
<feature type="transmembrane region" description="Helical" evidence="9">
    <location>
        <begin position="57"/>
        <end position="73"/>
    </location>
</feature>
<evidence type="ECO:0000256" key="9">
    <source>
        <dbReference type="SAM" id="Phobius"/>
    </source>
</evidence>
<evidence type="ECO:0000256" key="8">
    <source>
        <dbReference type="PIRNR" id="PIRNR016661"/>
    </source>
</evidence>
<dbReference type="Gene3D" id="1.10.1760.20">
    <property type="match status" value="1"/>
</dbReference>
<feature type="transmembrane region" description="Helical" evidence="9">
    <location>
        <begin position="7"/>
        <end position="25"/>
    </location>
</feature>
<dbReference type="EMBL" id="JBBPCC010000001">
    <property type="protein sequence ID" value="MEK8126727.1"/>
    <property type="molecule type" value="Genomic_DNA"/>
</dbReference>
<evidence type="ECO:0000256" key="1">
    <source>
        <dbReference type="ARBA" id="ARBA00004651"/>
    </source>
</evidence>
<keyword evidence="3 8" id="KW-0813">Transport</keyword>
<keyword evidence="11" id="KW-1185">Reference proteome</keyword>
<keyword evidence="5 9" id="KW-0812">Transmembrane</keyword>
<dbReference type="PANTHER" id="PTHR34295">
    <property type="entry name" value="BIOTIN TRANSPORTER BIOY"/>
    <property type="match status" value="1"/>
</dbReference>
<evidence type="ECO:0000256" key="7">
    <source>
        <dbReference type="ARBA" id="ARBA00023136"/>
    </source>
</evidence>
<protein>
    <recommendedName>
        <fullName evidence="8">Biotin transporter</fullName>
    </recommendedName>
</protein>
<dbReference type="InterPro" id="IPR003784">
    <property type="entry name" value="BioY"/>
</dbReference>
<evidence type="ECO:0000313" key="11">
    <source>
        <dbReference type="Proteomes" id="UP001469365"/>
    </source>
</evidence>
<dbReference type="Pfam" id="PF02632">
    <property type="entry name" value="BioY"/>
    <property type="match status" value="1"/>
</dbReference>
<sequence length="196" mass="20933">MKSISTRGLIFSALFAAVIIAISYLKIVLPISPVPITLTTLAIMLTGAILGARYGTLSVLLVLLLVAAGFPVLGGRGGISLLIGPSAGFIWAWPFATFLIGFFAQRIKKDQYTFVKLLVITFVFGSLFLYPSGVGWLAYKTGIDSLSKALTGGMWPFLPGDFAKALVSSAVVTSVWKVYSTERIIGLPEKTAHESV</sequence>
<keyword evidence="4 8" id="KW-1003">Cell membrane</keyword>
<feature type="transmembrane region" description="Helical" evidence="9">
    <location>
        <begin position="115"/>
        <end position="139"/>
    </location>
</feature>
<evidence type="ECO:0000313" key="10">
    <source>
        <dbReference type="EMBL" id="MEK8126727.1"/>
    </source>
</evidence>
<comment type="similarity">
    <text evidence="2 8">Belongs to the BioY family.</text>
</comment>
<reference evidence="10 11" key="1">
    <citation type="submission" date="2024-04" db="EMBL/GenBank/DDBJ databases">
        <title>draft genome sequnece of Paenibacillus filicis.</title>
        <authorList>
            <person name="Kim D.-U."/>
        </authorList>
    </citation>
    <scope>NUCLEOTIDE SEQUENCE [LARGE SCALE GENOMIC DNA]</scope>
    <source>
        <strain evidence="10 11">KACC14197</strain>
    </source>
</reference>
<feature type="transmembrane region" description="Helical" evidence="9">
    <location>
        <begin position="79"/>
        <end position="103"/>
    </location>
</feature>
<keyword evidence="7 8" id="KW-0472">Membrane</keyword>
<comment type="caution">
    <text evidence="10">The sequence shown here is derived from an EMBL/GenBank/DDBJ whole genome shotgun (WGS) entry which is preliminary data.</text>
</comment>